<dbReference type="EMBL" id="UNSH01000036">
    <property type="protein sequence ID" value="SZF01530.1"/>
    <property type="molecule type" value="Genomic_DNA"/>
</dbReference>
<feature type="compositionally biased region" description="Polar residues" evidence="1">
    <location>
        <begin position="211"/>
        <end position="231"/>
    </location>
</feature>
<dbReference type="AlphaFoldDB" id="A0A383UQ93"/>
<accession>A0A383UQ93</accession>
<feature type="region of interest" description="Disordered" evidence="1">
    <location>
        <begin position="210"/>
        <end position="246"/>
    </location>
</feature>
<gene>
    <name evidence="2" type="ORF">BLGHR1_12298</name>
</gene>
<feature type="region of interest" description="Disordered" evidence="1">
    <location>
        <begin position="101"/>
        <end position="126"/>
    </location>
</feature>
<feature type="region of interest" description="Disordered" evidence="1">
    <location>
        <begin position="470"/>
        <end position="491"/>
    </location>
</feature>
<dbReference type="Proteomes" id="UP000275772">
    <property type="component" value="Unassembled WGS sequence"/>
</dbReference>
<evidence type="ECO:0008006" key="4">
    <source>
        <dbReference type="Google" id="ProtNLM"/>
    </source>
</evidence>
<evidence type="ECO:0000313" key="3">
    <source>
        <dbReference type="Proteomes" id="UP000275772"/>
    </source>
</evidence>
<dbReference type="InterPro" id="IPR029063">
    <property type="entry name" value="SAM-dependent_MTases_sf"/>
</dbReference>
<evidence type="ECO:0000256" key="1">
    <source>
        <dbReference type="SAM" id="MobiDB-lite"/>
    </source>
</evidence>
<feature type="region of interest" description="Disordered" evidence="1">
    <location>
        <begin position="147"/>
        <end position="171"/>
    </location>
</feature>
<feature type="compositionally biased region" description="Basic and acidic residues" evidence="1">
    <location>
        <begin position="232"/>
        <end position="246"/>
    </location>
</feature>
<name>A0A383UQ93_BLUHO</name>
<organism evidence="2 3">
    <name type="scientific">Blumeria hordei</name>
    <name type="common">Barley powdery mildew</name>
    <name type="synonym">Blumeria graminis f. sp. hordei</name>
    <dbReference type="NCBI Taxonomy" id="2867405"/>
    <lineage>
        <taxon>Eukaryota</taxon>
        <taxon>Fungi</taxon>
        <taxon>Dikarya</taxon>
        <taxon>Ascomycota</taxon>
        <taxon>Pezizomycotina</taxon>
        <taxon>Leotiomycetes</taxon>
        <taxon>Erysiphales</taxon>
        <taxon>Erysiphaceae</taxon>
        <taxon>Blumeria</taxon>
    </lineage>
</organism>
<protein>
    <recommendedName>
        <fullName evidence="4">Methyltransferase type 11 domain-containing protein</fullName>
    </recommendedName>
</protein>
<feature type="region of interest" description="Disordered" evidence="1">
    <location>
        <begin position="71"/>
        <end position="90"/>
    </location>
</feature>
<reference evidence="2 3" key="1">
    <citation type="submission" date="2017-11" db="EMBL/GenBank/DDBJ databases">
        <authorList>
            <person name="Kracher B."/>
        </authorList>
    </citation>
    <scope>NUCLEOTIDE SEQUENCE [LARGE SCALE GENOMIC DNA]</scope>
    <source>
        <strain evidence="2 3">RACE1</strain>
    </source>
</reference>
<proteinExistence type="predicted"/>
<evidence type="ECO:0000313" key="2">
    <source>
        <dbReference type="EMBL" id="SZF01530.1"/>
    </source>
</evidence>
<sequence>MWDVAWTDPDRETVRQRRFRKDPKASSSRHLGYLSRRTSILGFNSRDRYHNKPSFFGIFLGGGFSNRRRKRSDLKESSVSKLSSVNPNQRCKEASQWAIDLRENPPGSPIGPPESSNTAQSDQCSVGAQTDVHYYSDTERNSDLAESIFSERTGRSEKTHSTWSAGAGPNCPQKYHPSLGLAPVTLRKHRNIAGKENIVEKVYPSEKLSESTETVNQVSSPTKTISFTHNNTDPHEEVSTTPEKQELAKIKLPQRSHRRVTEGWKPPDAWACLSDEEFKVLKTKSLARTAKNHTNQPSNKKTPSIVFELSYLQRSIRRMEAASPKIVLERLKEEWNEIADASVYRELELERQLWMLTALRGLRKPVRQDNFDTGFLGAQKVLSLYENHASASTLSAITSAIEVHHYSTMPLSPKNYPNVHPHVVDNSISRLPFPSNKFTLISAFSMISYLPASSIPAILKECHRILVSSTRPSSPTLPVGDDSEVGTEKPQLTRGGSLHLTVLDPAPIPATAGPRLKTWLDTHLILNLEKQFRCIHPSRLFPVWLADAGLHAEESAIAYTRFFASVTPSIPTPNLPTEDPIILQDEEEPIDEIKLELKCIVGRMLWKEIWGSFVQAQKWWWEEEEILEECERLGTCWEYAVIEAVKED</sequence>
<dbReference type="VEuPathDB" id="FungiDB:BLGHR1_12298"/>
<dbReference type="Gene3D" id="3.40.50.150">
    <property type="entry name" value="Vaccinia Virus protein VP39"/>
    <property type="match status" value="1"/>
</dbReference>